<dbReference type="RefSeq" id="WP_195128807.1">
    <property type="nucleotide sequence ID" value="NZ_JADLQX010000004.1"/>
</dbReference>
<feature type="compositionally biased region" description="Basic and acidic residues" evidence="1">
    <location>
        <begin position="324"/>
        <end position="334"/>
    </location>
</feature>
<evidence type="ECO:0000313" key="3">
    <source>
        <dbReference type="Proteomes" id="UP000702209"/>
    </source>
</evidence>
<feature type="region of interest" description="Disordered" evidence="1">
    <location>
        <begin position="73"/>
        <end position="286"/>
    </location>
</feature>
<reference evidence="2 3" key="1">
    <citation type="submission" date="2020-10" db="EMBL/GenBank/DDBJ databases">
        <title>Identification of Nocardia species via Next-generation sequencing and recognition of intraspecies genetic diversity.</title>
        <authorList>
            <person name="Li P."/>
            <person name="Li P."/>
            <person name="Lu B."/>
        </authorList>
    </citation>
    <scope>NUCLEOTIDE SEQUENCE [LARGE SCALE GENOMIC DNA]</scope>
    <source>
        <strain evidence="2 3">BJ06-0157</strain>
    </source>
</reference>
<proteinExistence type="predicted"/>
<protein>
    <submittedName>
        <fullName evidence="2">Uncharacterized protein</fullName>
    </submittedName>
</protein>
<name>A0ABS0CLI4_9NOCA</name>
<evidence type="ECO:0000313" key="2">
    <source>
        <dbReference type="EMBL" id="MBF6297474.1"/>
    </source>
</evidence>
<feature type="region of interest" description="Disordered" evidence="1">
    <location>
        <begin position="303"/>
        <end position="344"/>
    </location>
</feature>
<organism evidence="2 3">
    <name type="scientific">Nocardia amamiensis</name>
    <dbReference type="NCBI Taxonomy" id="404578"/>
    <lineage>
        <taxon>Bacteria</taxon>
        <taxon>Bacillati</taxon>
        <taxon>Actinomycetota</taxon>
        <taxon>Actinomycetes</taxon>
        <taxon>Mycobacteriales</taxon>
        <taxon>Nocardiaceae</taxon>
        <taxon>Nocardia</taxon>
    </lineage>
</organism>
<dbReference type="EMBL" id="JADLQX010000004">
    <property type="protein sequence ID" value="MBF6297474.1"/>
    <property type="molecule type" value="Genomic_DNA"/>
</dbReference>
<feature type="compositionally biased region" description="Low complexity" evidence="1">
    <location>
        <begin position="80"/>
        <end position="94"/>
    </location>
</feature>
<dbReference type="Proteomes" id="UP000702209">
    <property type="component" value="Unassembled WGS sequence"/>
</dbReference>
<sequence>MEHGQQTGESIGAMLSSIASTLREVSEKLDAVAARIDGTPAVPDEQTIEARLAALEAWASQARRDISGIDARVGQLESGDSPASNDPAAADRSALGGARRSNARQPEREAGEPAPAARKSDSRALAGSRNGSRLPEMPRKPVHAAPEPYLSAQTGSTPPREPVMTALEPKDTSGQDVTPPAPREQTSNFTAPPAQELASRFTTPVSREPASFTAPTARSSGSSASYSQHENAAYESIVASPTSADPGADRSGSRNGAAPDAPVAGLTGARHATEEERTPVEHNHVDKLQAMLDELKRTAAAPLGRSDIFGPPAGDSTANGYQSEHGDAHRRPTDYRLSTPPSTS</sequence>
<keyword evidence="3" id="KW-1185">Reference proteome</keyword>
<gene>
    <name evidence="2" type="ORF">IU459_07950</name>
</gene>
<evidence type="ECO:0000256" key="1">
    <source>
        <dbReference type="SAM" id="MobiDB-lite"/>
    </source>
</evidence>
<feature type="compositionally biased region" description="Basic and acidic residues" evidence="1">
    <location>
        <begin position="271"/>
        <end position="286"/>
    </location>
</feature>
<accession>A0ABS0CLI4</accession>
<comment type="caution">
    <text evidence="2">The sequence shown here is derived from an EMBL/GenBank/DDBJ whole genome shotgun (WGS) entry which is preliminary data.</text>
</comment>